<dbReference type="STRING" id="889453.SAMN03080601_03576"/>
<evidence type="ECO:0000259" key="1">
    <source>
        <dbReference type="Pfam" id="PF01610"/>
    </source>
</evidence>
<dbReference type="EMBL" id="FUYV01000064">
    <property type="protein sequence ID" value="SKC24279.1"/>
    <property type="molecule type" value="Genomic_DNA"/>
</dbReference>
<dbReference type="PANTHER" id="PTHR33498:SF1">
    <property type="entry name" value="TRANSPOSASE FOR INSERTION SEQUENCE ELEMENT IS1557"/>
    <property type="match status" value="1"/>
</dbReference>
<dbReference type="InterPro" id="IPR002560">
    <property type="entry name" value="Transposase_DDE"/>
</dbReference>
<evidence type="ECO:0000313" key="3">
    <source>
        <dbReference type="Proteomes" id="UP000191055"/>
    </source>
</evidence>
<dbReference type="NCBIfam" id="NF033550">
    <property type="entry name" value="transpos_ISL3"/>
    <property type="match status" value="1"/>
</dbReference>
<dbReference type="AlphaFoldDB" id="A0A1T5HUA6"/>
<dbReference type="RefSeq" id="WP_232468338.1">
    <property type="nucleotide sequence ID" value="NZ_CP021904.1"/>
</dbReference>
<dbReference type="PANTHER" id="PTHR33498">
    <property type="entry name" value="TRANSPOSASE FOR INSERTION SEQUENCE ELEMENT IS1557"/>
    <property type="match status" value="1"/>
</dbReference>
<organism evidence="2 3">
    <name type="scientific">Alkalitalea saponilacus</name>
    <dbReference type="NCBI Taxonomy" id="889453"/>
    <lineage>
        <taxon>Bacteria</taxon>
        <taxon>Pseudomonadati</taxon>
        <taxon>Bacteroidota</taxon>
        <taxon>Bacteroidia</taxon>
        <taxon>Marinilabiliales</taxon>
        <taxon>Marinilabiliaceae</taxon>
        <taxon>Alkalitalea</taxon>
    </lineage>
</organism>
<accession>A0A1T5HUA6</accession>
<protein>
    <submittedName>
        <fullName evidence="2">Transposase</fullName>
    </submittedName>
</protein>
<dbReference type="Proteomes" id="UP000191055">
    <property type="component" value="Unassembled WGS sequence"/>
</dbReference>
<name>A0A1T5HUA6_9BACT</name>
<gene>
    <name evidence="2" type="ORF">SAMN03080601_03576</name>
</gene>
<dbReference type="InterPro" id="IPR047951">
    <property type="entry name" value="Transpos_ISL3"/>
</dbReference>
<sequence length="288" mass="33834">MTIEDVAQNLKMHWNTIKNIEKRCLQKRYKHIDLSGLERIAIDEFAIRKGHVYETVVMDIDKGRIIYVAEGRSIDCLNGFWTMLKRQGITLKAVAMDMWPAYISSVIENSPETKIVFDKFHIIKKMNEAIDNTRRSLYTMESELNKQNVFKGLRWLLLMKQHNINETGKERLQRALNMNQPLAEAYYLKEELGMLWEQSNENEANKFMDNWCEAAYSTGITHLSKFANMLKSHRSGILNWFNHPISTGPLEGINNKIKVLKRKAYGYRDMEFFNLKILNLHHSRYALL</sequence>
<dbReference type="Pfam" id="PF01610">
    <property type="entry name" value="DDE_Tnp_ISL3"/>
    <property type="match status" value="1"/>
</dbReference>
<feature type="domain" description="Transposase IS204/IS1001/IS1096/IS1165 DDE" evidence="1">
    <location>
        <begin position="40"/>
        <end position="277"/>
    </location>
</feature>
<keyword evidence="3" id="KW-1185">Reference proteome</keyword>
<proteinExistence type="predicted"/>
<reference evidence="2 3" key="1">
    <citation type="submission" date="2017-02" db="EMBL/GenBank/DDBJ databases">
        <authorList>
            <person name="Peterson S.W."/>
        </authorList>
    </citation>
    <scope>NUCLEOTIDE SEQUENCE [LARGE SCALE GENOMIC DNA]</scope>
    <source>
        <strain evidence="2 3">DSM 24412</strain>
    </source>
</reference>
<evidence type="ECO:0000313" key="2">
    <source>
        <dbReference type="EMBL" id="SKC24279.1"/>
    </source>
</evidence>